<keyword evidence="5" id="KW-0472">Membrane</keyword>
<dbReference type="EMBL" id="VJWA01000002">
    <property type="protein sequence ID" value="TRW14960.1"/>
    <property type="molecule type" value="Genomic_DNA"/>
</dbReference>
<dbReference type="GO" id="GO:0016757">
    <property type="term" value="F:glycosyltransferase activity"/>
    <property type="evidence" value="ECO:0007669"/>
    <property type="project" value="UniProtKB-KW"/>
</dbReference>
<sequence length="352" mass="37705">MWLSRDNLRLPTLPAGELRRVVVGVPARDEAADILQCLAALDDAAGRTAGPVTIVVSANNCSDATAATARSYVARWSKIIVDEVALPPEQSHAGGARRYVMDRAADLAGAGGVVMTTDADSRVDIDWIASNLGEIAGGADAVAGIITFDAAARATLPALLHRAAEWHLASLHARLEHLIDPRPHDPWPRHIWAWGASLALTVDAYRAVGGVPSVALAEDRALADAVERAGLRLRRSHAPLVFTSSRRIGRAPGGFADLLASHAGTTAPCDAALEPTRVLVRRLLLRARTRRERGRDFSEAWAQAEALSPQLARRRLCPADLTEEVRRAEQLISLLERRAARRADSPGVVLAA</sequence>
<dbReference type="PANTHER" id="PTHR43646">
    <property type="entry name" value="GLYCOSYLTRANSFERASE"/>
    <property type="match status" value="1"/>
</dbReference>
<keyword evidence="2" id="KW-1003">Cell membrane</keyword>
<dbReference type="PANTHER" id="PTHR43646:SF2">
    <property type="entry name" value="GLYCOSYLTRANSFERASE 2-LIKE DOMAIN-CONTAINING PROTEIN"/>
    <property type="match status" value="1"/>
</dbReference>
<evidence type="ECO:0000256" key="3">
    <source>
        <dbReference type="ARBA" id="ARBA00022676"/>
    </source>
</evidence>
<dbReference type="Gene3D" id="3.90.550.10">
    <property type="entry name" value="Spore Coat Polysaccharide Biosynthesis Protein SpsA, Chain A"/>
    <property type="match status" value="1"/>
</dbReference>
<dbReference type="InterPro" id="IPR029044">
    <property type="entry name" value="Nucleotide-diphossugar_trans"/>
</dbReference>
<evidence type="ECO:0000256" key="4">
    <source>
        <dbReference type="ARBA" id="ARBA00022679"/>
    </source>
</evidence>
<evidence type="ECO:0000259" key="6">
    <source>
        <dbReference type="Pfam" id="PF00535"/>
    </source>
</evidence>
<keyword evidence="3" id="KW-0328">Glycosyltransferase</keyword>
<protein>
    <submittedName>
        <fullName evidence="7">Glycosyltransferase family 2 protein</fullName>
    </submittedName>
</protein>
<keyword evidence="8" id="KW-1185">Reference proteome</keyword>
<evidence type="ECO:0000256" key="2">
    <source>
        <dbReference type="ARBA" id="ARBA00022475"/>
    </source>
</evidence>
<evidence type="ECO:0000313" key="8">
    <source>
        <dbReference type="Proteomes" id="UP000317894"/>
    </source>
</evidence>
<accession>A0A552U9S5</accession>
<evidence type="ECO:0000256" key="1">
    <source>
        <dbReference type="ARBA" id="ARBA00004236"/>
    </source>
</evidence>
<dbReference type="OrthoDB" id="114108at2"/>
<name>A0A552U9S5_9SPHN</name>
<comment type="subcellular location">
    <subcellularLocation>
        <location evidence="1">Cell membrane</location>
    </subcellularLocation>
</comment>
<dbReference type="Proteomes" id="UP000317894">
    <property type="component" value="Unassembled WGS sequence"/>
</dbReference>
<keyword evidence="4 7" id="KW-0808">Transferase</keyword>
<dbReference type="Pfam" id="PF00535">
    <property type="entry name" value="Glycos_transf_2"/>
    <property type="match status" value="1"/>
</dbReference>
<reference evidence="7 8" key="1">
    <citation type="submission" date="2019-07" db="EMBL/GenBank/DDBJ databases">
        <title>Novel species isolated from glacier.</title>
        <authorList>
            <person name="Liu Q."/>
            <person name="Xin Y.-H."/>
        </authorList>
    </citation>
    <scope>NUCLEOTIDE SEQUENCE [LARGE SCALE GENOMIC DNA]</scope>
    <source>
        <strain evidence="7 8">LB1R16</strain>
    </source>
</reference>
<dbReference type="InterPro" id="IPR001173">
    <property type="entry name" value="Glyco_trans_2-like"/>
</dbReference>
<dbReference type="AlphaFoldDB" id="A0A552U9S5"/>
<gene>
    <name evidence="7" type="ORF">FMM06_14970</name>
</gene>
<evidence type="ECO:0000256" key="5">
    <source>
        <dbReference type="ARBA" id="ARBA00023136"/>
    </source>
</evidence>
<evidence type="ECO:0000313" key="7">
    <source>
        <dbReference type="EMBL" id="TRW14960.1"/>
    </source>
</evidence>
<dbReference type="SUPFAM" id="SSF53448">
    <property type="entry name" value="Nucleotide-diphospho-sugar transferases"/>
    <property type="match status" value="1"/>
</dbReference>
<dbReference type="GO" id="GO:0005886">
    <property type="term" value="C:plasma membrane"/>
    <property type="evidence" value="ECO:0007669"/>
    <property type="project" value="UniProtKB-SubCell"/>
</dbReference>
<feature type="domain" description="Glycosyltransferase 2-like" evidence="6">
    <location>
        <begin position="23"/>
        <end position="148"/>
    </location>
</feature>
<organism evidence="7 8">
    <name type="scientific">Glacieibacterium frigidum</name>
    <dbReference type="NCBI Taxonomy" id="2593303"/>
    <lineage>
        <taxon>Bacteria</taxon>
        <taxon>Pseudomonadati</taxon>
        <taxon>Pseudomonadota</taxon>
        <taxon>Alphaproteobacteria</taxon>
        <taxon>Sphingomonadales</taxon>
        <taxon>Sphingosinicellaceae</taxon>
        <taxon>Glacieibacterium</taxon>
    </lineage>
</organism>
<comment type="caution">
    <text evidence="7">The sequence shown here is derived from an EMBL/GenBank/DDBJ whole genome shotgun (WGS) entry which is preliminary data.</text>
</comment>
<proteinExistence type="predicted"/>